<organism evidence="2 3">
    <name type="scientific">Trichinella britovi</name>
    <name type="common">Parasitic roundworm</name>
    <dbReference type="NCBI Taxonomy" id="45882"/>
    <lineage>
        <taxon>Eukaryota</taxon>
        <taxon>Metazoa</taxon>
        <taxon>Ecdysozoa</taxon>
        <taxon>Nematoda</taxon>
        <taxon>Enoplea</taxon>
        <taxon>Dorylaimia</taxon>
        <taxon>Trichinellida</taxon>
        <taxon>Trichinellidae</taxon>
        <taxon>Trichinella</taxon>
    </lineage>
</organism>
<comment type="caution">
    <text evidence="2">The sequence shown here is derived from an EMBL/GenBank/DDBJ whole genome shotgun (WGS) entry which is preliminary data.</text>
</comment>
<sequence length="134" mass="14531">MSHGGPCHQRGCEAICFTVDPRLKRSAGLFLVGQCLHRTGLVNCRITSTLFCMKGFSFCVEFFIQHKVISLSLQQLSSSTLIPILFLVNAISLAAVNAAISSSRGRVTCFRGATLAFANTKFTVLFPSLSIATR</sequence>
<keyword evidence="1" id="KW-0472">Membrane</keyword>
<gene>
    <name evidence="2" type="ORF">T03_16876</name>
</gene>
<feature type="transmembrane region" description="Helical" evidence="1">
    <location>
        <begin position="80"/>
        <end position="100"/>
    </location>
</feature>
<evidence type="ECO:0000313" key="2">
    <source>
        <dbReference type="EMBL" id="KRY25104.1"/>
    </source>
</evidence>
<keyword evidence="1" id="KW-0812">Transmembrane</keyword>
<accession>A0A0V1AJT2</accession>
<evidence type="ECO:0000313" key="3">
    <source>
        <dbReference type="Proteomes" id="UP000054653"/>
    </source>
</evidence>
<keyword evidence="1" id="KW-1133">Transmembrane helix</keyword>
<dbReference type="Proteomes" id="UP000054653">
    <property type="component" value="Unassembled WGS sequence"/>
</dbReference>
<proteinExistence type="predicted"/>
<evidence type="ECO:0000256" key="1">
    <source>
        <dbReference type="SAM" id="Phobius"/>
    </source>
</evidence>
<dbReference type="AlphaFoldDB" id="A0A0V1AJT2"/>
<dbReference type="OMA" id="CEAICFT"/>
<keyword evidence="3" id="KW-1185">Reference proteome</keyword>
<name>A0A0V1AJT2_TRIBR</name>
<protein>
    <submittedName>
        <fullName evidence="2">Uncharacterized protein</fullName>
    </submittedName>
</protein>
<reference evidence="2 3" key="1">
    <citation type="submission" date="2015-01" db="EMBL/GenBank/DDBJ databases">
        <title>Evolution of Trichinella species and genotypes.</title>
        <authorList>
            <person name="Korhonen P.K."/>
            <person name="Edoardo P."/>
            <person name="Giuseppe L.R."/>
            <person name="Gasser R.B."/>
        </authorList>
    </citation>
    <scope>NUCLEOTIDE SEQUENCE [LARGE SCALE GENOMIC DNA]</scope>
    <source>
        <strain evidence="2">ISS120</strain>
    </source>
</reference>
<dbReference type="EMBL" id="JYDI01002558">
    <property type="protein sequence ID" value="KRY25104.1"/>
    <property type="molecule type" value="Genomic_DNA"/>
</dbReference>